<gene>
    <name evidence="1" type="ORF">PLEOSDRAFT_1036388</name>
</gene>
<evidence type="ECO:0000313" key="2">
    <source>
        <dbReference type="Proteomes" id="UP000027073"/>
    </source>
</evidence>
<proteinExistence type="predicted"/>
<dbReference type="InterPro" id="IPR013328">
    <property type="entry name" value="6PGD_dom2"/>
</dbReference>
<evidence type="ECO:0000313" key="1">
    <source>
        <dbReference type="EMBL" id="KDQ31199.1"/>
    </source>
</evidence>
<sequence length="108" mass="11631">DKFDGSVGFAIDGGIKDAAHIRHLTAEHNSPMPVIDIAHQHLITARAIHAKQAAQGKENFKTLDWSGLVAGPRVAAGLDAFDSQKVSCTSFDASKRILNVFFVSMRTS</sequence>
<reference evidence="2" key="1">
    <citation type="journal article" date="2014" name="Proc. Natl. Acad. Sci. U.S.A.">
        <title>Extensive sampling of basidiomycete genomes demonstrates inadequacy of the white-rot/brown-rot paradigm for wood decay fungi.</title>
        <authorList>
            <person name="Riley R."/>
            <person name="Salamov A.A."/>
            <person name="Brown D.W."/>
            <person name="Nagy L.G."/>
            <person name="Floudas D."/>
            <person name="Held B.W."/>
            <person name="Levasseur A."/>
            <person name="Lombard V."/>
            <person name="Morin E."/>
            <person name="Otillar R."/>
            <person name="Lindquist E.A."/>
            <person name="Sun H."/>
            <person name="LaButti K.M."/>
            <person name="Schmutz J."/>
            <person name="Jabbour D."/>
            <person name="Luo H."/>
            <person name="Baker S.E."/>
            <person name="Pisabarro A.G."/>
            <person name="Walton J.D."/>
            <person name="Blanchette R.A."/>
            <person name="Henrissat B."/>
            <person name="Martin F."/>
            <person name="Cullen D."/>
            <person name="Hibbett D.S."/>
            <person name="Grigoriev I.V."/>
        </authorList>
    </citation>
    <scope>NUCLEOTIDE SEQUENCE [LARGE SCALE GENOMIC DNA]</scope>
    <source>
        <strain evidence="2">PC15</strain>
    </source>
</reference>
<dbReference type="Proteomes" id="UP000027073">
    <property type="component" value="Unassembled WGS sequence"/>
</dbReference>
<dbReference type="OrthoDB" id="435038at2759"/>
<dbReference type="Gene3D" id="1.10.1040.10">
    <property type="entry name" value="N-(1-d-carboxylethyl)-l-norvaline Dehydrogenase, domain 2"/>
    <property type="match status" value="1"/>
</dbReference>
<dbReference type="InParanoid" id="A0A067NTC4"/>
<dbReference type="EMBL" id="KL198006">
    <property type="protein sequence ID" value="KDQ31199.1"/>
    <property type="molecule type" value="Genomic_DNA"/>
</dbReference>
<protein>
    <submittedName>
        <fullName evidence="1">Uncharacterized protein</fullName>
    </submittedName>
</protein>
<organism evidence="1 2">
    <name type="scientific">Pleurotus ostreatus (strain PC15)</name>
    <name type="common">Oyster mushroom</name>
    <dbReference type="NCBI Taxonomy" id="1137138"/>
    <lineage>
        <taxon>Eukaryota</taxon>
        <taxon>Fungi</taxon>
        <taxon>Dikarya</taxon>
        <taxon>Basidiomycota</taxon>
        <taxon>Agaricomycotina</taxon>
        <taxon>Agaricomycetes</taxon>
        <taxon>Agaricomycetidae</taxon>
        <taxon>Agaricales</taxon>
        <taxon>Pleurotineae</taxon>
        <taxon>Pleurotaceae</taxon>
        <taxon>Pleurotus</taxon>
    </lineage>
</organism>
<dbReference type="AlphaFoldDB" id="A0A067NTC4"/>
<dbReference type="VEuPathDB" id="FungiDB:PLEOSDRAFT_1036388"/>
<feature type="non-terminal residue" evidence="1">
    <location>
        <position position="1"/>
    </location>
</feature>
<accession>A0A067NTC4</accession>
<name>A0A067NTC4_PLEO1</name>
<dbReference type="HOGENOM" id="CLU_170499_0_0_1"/>